<dbReference type="Proteomes" id="UP000219559">
    <property type="component" value="Unassembled WGS sequence"/>
</dbReference>
<dbReference type="PANTHER" id="PTHR33164:SF43">
    <property type="entry name" value="HTH-TYPE TRANSCRIPTIONAL REPRESSOR YETL"/>
    <property type="match status" value="1"/>
</dbReference>
<organism evidence="2 3">
    <name type="scientific">Sediminicola luteus</name>
    <dbReference type="NCBI Taxonomy" id="319238"/>
    <lineage>
        <taxon>Bacteria</taxon>
        <taxon>Pseudomonadati</taxon>
        <taxon>Bacteroidota</taxon>
        <taxon>Flavobacteriia</taxon>
        <taxon>Flavobacteriales</taxon>
        <taxon>Flavobacteriaceae</taxon>
        <taxon>Sediminicola</taxon>
    </lineage>
</organism>
<evidence type="ECO:0000313" key="2">
    <source>
        <dbReference type="EMBL" id="PCE64247.1"/>
    </source>
</evidence>
<comment type="caution">
    <text evidence="2">The sequence shown here is derived from an EMBL/GenBank/DDBJ whole genome shotgun (WGS) entry which is preliminary data.</text>
</comment>
<dbReference type="GO" id="GO:0003700">
    <property type="term" value="F:DNA-binding transcription factor activity"/>
    <property type="evidence" value="ECO:0007669"/>
    <property type="project" value="InterPro"/>
</dbReference>
<dbReference type="InterPro" id="IPR039422">
    <property type="entry name" value="MarR/SlyA-like"/>
</dbReference>
<evidence type="ECO:0000313" key="3">
    <source>
        <dbReference type="Proteomes" id="UP000219559"/>
    </source>
</evidence>
<proteinExistence type="predicted"/>
<dbReference type="EMBL" id="NBWU01000003">
    <property type="protein sequence ID" value="PCE64247.1"/>
    <property type="molecule type" value="Genomic_DNA"/>
</dbReference>
<evidence type="ECO:0000259" key="1">
    <source>
        <dbReference type="PROSITE" id="PS50995"/>
    </source>
</evidence>
<dbReference type="OrthoDB" id="759747at2"/>
<dbReference type="PROSITE" id="PS50995">
    <property type="entry name" value="HTH_MARR_2"/>
    <property type="match status" value="1"/>
</dbReference>
<dbReference type="InterPro" id="IPR000835">
    <property type="entry name" value="HTH_MarR-typ"/>
</dbReference>
<keyword evidence="3" id="KW-1185">Reference proteome</keyword>
<dbReference type="Gene3D" id="1.10.10.10">
    <property type="entry name" value="Winged helix-like DNA-binding domain superfamily/Winged helix DNA-binding domain"/>
    <property type="match status" value="1"/>
</dbReference>
<accession>A0A2A4G6H2</accession>
<name>A0A2A4G6H2_9FLAO</name>
<gene>
    <name evidence="2" type="ORF">B7P33_08060</name>
</gene>
<dbReference type="InterPro" id="IPR036388">
    <property type="entry name" value="WH-like_DNA-bd_sf"/>
</dbReference>
<dbReference type="Pfam" id="PF12802">
    <property type="entry name" value="MarR_2"/>
    <property type="match status" value="1"/>
</dbReference>
<dbReference type="PANTHER" id="PTHR33164">
    <property type="entry name" value="TRANSCRIPTIONAL REGULATOR, MARR FAMILY"/>
    <property type="match status" value="1"/>
</dbReference>
<protein>
    <recommendedName>
        <fullName evidence="1">HTH marR-type domain-containing protein</fullName>
    </recommendedName>
</protein>
<feature type="domain" description="HTH marR-type" evidence="1">
    <location>
        <begin position="11"/>
        <end position="143"/>
    </location>
</feature>
<dbReference type="SMART" id="SM00347">
    <property type="entry name" value="HTH_MARR"/>
    <property type="match status" value="1"/>
</dbReference>
<dbReference type="SUPFAM" id="SSF46785">
    <property type="entry name" value="Winged helix' DNA-binding domain"/>
    <property type="match status" value="1"/>
</dbReference>
<dbReference type="GO" id="GO:0006950">
    <property type="term" value="P:response to stress"/>
    <property type="evidence" value="ECO:0007669"/>
    <property type="project" value="TreeGrafter"/>
</dbReference>
<reference evidence="2 3" key="1">
    <citation type="submission" date="2017-04" db="EMBL/GenBank/DDBJ databases">
        <title>A new member of the family Flavobacteriaceae isolated from ascidians.</title>
        <authorList>
            <person name="Chen L."/>
        </authorList>
    </citation>
    <scope>NUCLEOTIDE SEQUENCE [LARGE SCALE GENOMIC DNA]</scope>
    <source>
        <strain evidence="2 3">HQA918</strain>
    </source>
</reference>
<dbReference type="AlphaFoldDB" id="A0A2A4G6H2"/>
<dbReference type="InterPro" id="IPR036390">
    <property type="entry name" value="WH_DNA-bd_sf"/>
</dbReference>
<sequence length="160" mass="18588">MKEDYIKEIGVHALAARFKRISDQMIHSCRALYKEIGLDIEPNWYLVFKLLEENQSLTTVEIAERLGFSHPTVVNMIQKMSERDYVVRGVSESDTRKKPLHLTPKAKKQLPYFKEVWQAGEAGISELLPPQSRMLEELAHMEACLKEQDFRQRTLANLKT</sequence>
<dbReference type="RefSeq" id="WP_097440371.1">
    <property type="nucleotide sequence ID" value="NZ_KZ300476.1"/>
</dbReference>